<dbReference type="Pfam" id="PF02469">
    <property type="entry name" value="Fasciclin"/>
    <property type="match status" value="1"/>
</dbReference>
<feature type="signal peptide" evidence="2">
    <location>
        <begin position="1"/>
        <end position="20"/>
    </location>
</feature>
<dbReference type="InterPro" id="IPR040200">
    <property type="entry name" value="Mug57-like"/>
</dbReference>
<dbReference type="InterPro" id="IPR000782">
    <property type="entry name" value="FAS1_domain"/>
</dbReference>
<dbReference type="PROSITE" id="PS50213">
    <property type="entry name" value="FAS1"/>
    <property type="match status" value="1"/>
</dbReference>
<evidence type="ECO:0000256" key="2">
    <source>
        <dbReference type="SAM" id="SignalP"/>
    </source>
</evidence>
<dbReference type="AlphaFoldDB" id="A0A0C2X015"/>
<keyword evidence="5" id="KW-1185">Reference proteome</keyword>
<feature type="chain" id="PRO_5002158345" description="FAS1 domain-containing protein" evidence="2">
    <location>
        <begin position="21"/>
        <end position="212"/>
    </location>
</feature>
<dbReference type="InterPro" id="IPR036378">
    <property type="entry name" value="FAS1_dom_sf"/>
</dbReference>
<sequence length="212" mass="23333">MRHFFKQFLNITALVAVASAQLVVPQVVLDQANDQRIVMPDPASDEFASSPPMLSDQLSLEPQASIFFSYARESAKLSGIMSGVGEYGGSHKYTVFVPTNRAVMALARKPHLGREPVEGSIEISDEEADRQAQENVEKWVSAHIVPKSLELSAGMPEEYPTLLDGISLTLIRENSHKSPEYHNWRLNGNVAILGQRKAANGVMYLIDGTIEV</sequence>
<dbReference type="Proteomes" id="UP000054097">
    <property type="component" value="Unassembled WGS sequence"/>
</dbReference>
<reference evidence="5" key="2">
    <citation type="submission" date="2015-01" db="EMBL/GenBank/DDBJ databases">
        <title>Evolutionary Origins and Diversification of the Mycorrhizal Mutualists.</title>
        <authorList>
            <consortium name="DOE Joint Genome Institute"/>
            <consortium name="Mycorrhizal Genomics Consortium"/>
            <person name="Kohler A."/>
            <person name="Kuo A."/>
            <person name="Nagy L.G."/>
            <person name="Floudas D."/>
            <person name="Copeland A."/>
            <person name="Barry K.W."/>
            <person name="Cichocki N."/>
            <person name="Veneault-Fourrey C."/>
            <person name="LaButti K."/>
            <person name="Lindquist E.A."/>
            <person name="Lipzen A."/>
            <person name="Lundell T."/>
            <person name="Morin E."/>
            <person name="Murat C."/>
            <person name="Riley R."/>
            <person name="Ohm R."/>
            <person name="Sun H."/>
            <person name="Tunlid A."/>
            <person name="Henrissat B."/>
            <person name="Grigoriev I.V."/>
            <person name="Hibbett D.S."/>
            <person name="Martin F."/>
        </authorList>
    </citation>
    <scope>NUCLEOTIDE SEQUENCE [LARGE SCALE GENOMIC DNA]</scope>
    <source>
        <strain evidence="5">MAFF 305830</strain>
    </source>
</reference>
<dbReference type="EMBL" id="KN824281">
    <property type="protein sequence ID" value="KIM31618.1"/>
    <property type="molecule type" value="Genomic_DNA"/>
</dbReference>
<evidence type="ECO:0000259" key="3">
    <source>
        <dbReference type="PROSITE" id="PS50213"/>
    </source>
</evidence>
<dbReference type="PANTHER" id="PTHR28156:SF1">
    <property type="entry name" value="FAS1 DOMAIN-CONTAINING PROTEIN YDR262W"/>
    <property type="match status" value="1"/>
</dbReference>
<evidence type="ECO:0000313" key="5">
    <source>
        <dbReference type="Proteomes" id="UP000054097"/>
    </source>
</evidence>
<organism evidence="4 5">
    <name type="scientific">Serendipita vermifera MAFF 305830</name>
    <dbReference type="NCBI Taxonomy" id="933852"/>
    <lineage>
        <taxon>Eukaryota</taxon>
        <taxon>Fungi</taxon>
        <taxon>Dikarya</taxon>
        <taxon>Basidiomycota</taxon>
        <taxon>Agaricomycotina</taxon>
        <taxon>Agaricomycetes</taxon>
        <taxon>Sebacinales</taxon>
        <taxon>Serendipitaceae</taxon>
        <taxon>Serendipita</taxon>
    </lineage>
</organism>
<evidence type="ECO:0000313" key="4">
    <source>
        <dbReference type="EMBL" id="KIM31618.1"/>
    </source>
</evidence>
<dbReference type="STRING" id="933852.A0A0C2X015"/>
<accession>A0A0C2X015</accession>
<dbReference type="SUPFAM" id="SSF82153">
    <property type="entry name" value="FAS1 domain"/>
    <property type="match status" value="1"/>
</dbReference>
<dbReference type="HOGENOM" id="CLU_101498_0_0_1"/>
<dbReference type="PANTHER" id="PTHR28156">
    <property type="entry name" value="FAS1 DOMAIN-CONTAINING PROTEIN YDR262W"/>
    <property type="match status" value="1"/>
</dbReference>
<protein>
    <recommendedName>
        <fullName evidence="3">FAS1 domain-containing protein</fullName>
    </recommendedName>
</protein>
<feature type="domain" description="FAS1" evidence="3">
    <location>
        <begin position="51"/>
        <end position="210"/>
    </location>
</feature>
<gene>
    <name evidence="4" type="ORF">M408DRAFT_235687</name>
</gene>
<dbReference type="OrthoDB" id="5551751at2759"/>
<keyword evidence="1 2" id="KW-0732">Signal</keyword>
<name>A0A0C2X015_SERVB</name>
<reference evidence="4 5" key="1">
    <citation type="submission" date="2014-04" db="EMBL/GenBank/DDBJ databases">
        <authorList>
            <consortium name="DOE Joint Genome Institute"/>
            <person name="Kuo A."/>
            <person name="Zuccaro A."/>
            <person name="Kohler A."/>
            <person name="Nagy L.G."/>
            <person name="Floudas D."/>
            <person name="Copeland A."/>
            <person name="Barry K.W."/>
            <person name="Cichocki N."/>
            <person name="Veneault-Fourrey C."/>
            <person name="LaButti K."/>
            <person name="Lindquist E.A."/>
            <person name="Lipzen A."/>
            <person name="Lundell T."/>
            <person name="Morin E."/>
            <person name="Murat C."/>
            <person name="Sun H."/>
            <person name="Tunlid A."/>
            <person name="Henrissat B."/>
            <person name="Grigoriev I.V."/>
            <person name="Hibbett D.S."/>
            <person name="Martin F."/>
            <person name="Nordberg H.P."/>
            <person name="Cantor M.N."/>
            <person name="Hua S.X."/>
        </authorList>
    </citation>
    <scope>NUCLEOTIDE SEQUENCE [LARGE SCALE GENOMIC DNA]</scope>
    <source>
        <strain evidence="4 5">MAFF 305830</strain>
    </source>
</reference>
<evidence type="ECO:0000256" key="1">
    <source>
        <dbReference type="ARBA" id="ARBA00022729"/>
    </source>
</evidence>
<proteinExistence type="predicted"/>
<dbReference type="Gene3D" id="2.30.180.10">
    <property type="entry name" value="FAS1 domain"/>
    <property type="match status" value="1"/>
</dbReference>